<dbReference type="PANTHER" id="PTHR47943">
    <property type="entry name" value="CYTOCHROME P450 93A3-LIKE"/>
    <property type="match status" value="1"/>
</dbReference>
<dbReference type="Proteomes" id="UP000818029">
    <property type="component" value="Chromosome D05"/>
</dbReference>
<dbReference type="PaxDb" id="3635-A0A1U8JB76"/>
<dbReference type="Pfam" id="PF00067">
    <property type="entry name" value="p450"/>
    <property type="match status" value="1"/>
</dbReference>
<protein>
    <submittedName>
        <fullName evidence="14">Cytochrome P450 CYP736A12</fullName>
    </submittedName>
</protein>
<dbReference type="STRING" id="3635.A0A1U8JB76"/>
<dbReference type="PANTHER" id="PTHR47943:SF9">
    <property type="entry name" value="CYTOCHROME P450"/>
    <property type="match status" value="1"/>
</dbReference>
<dbReference type="Gene3D" id="1.10.630.10">
    <property type="entry name" value="Cytochrome P450"/>
    <property type="match status" value="1"/>
</dbReference>
<dbReference type="AlphaFoldDB" id="A0A1U8JB76"/>
<feature type="transmembrane region" description="Helical" evidence="12">
    <location>
        <begin position="6"/>
        <end position="26"/>
    </location>
</feature>
<evidence type="ECO:0000256" key="4">
    <source>
        <dbReference type="ARBA" id="ARBA00022617"/>
    </source>
</evidence>
<feature type="binding site" description="axial binding residue" evidence="10">
    <location>
        <position position="439"/>
    </location>
    <ligand>
        <name>heme</name>
        <dbReference type="ChEBI" id="CHEBI:30413"/>
    </ligand>
    <ligandPart>
        <name>Fe</name>
        <dbReference type="ChEBI" id="CHEBI:18248"/>
    </ligandPart>
</feature>
<dbReference type="GeneID" id="107904153"/>
<evidence type="ECO:0000256" key="2">
    <source>
        <dbReference type="ARBA" id="ARBA00004370"/>
    </source>
</evidence>
<dbReference type="OMA" id="RLVMIKE"/>
<evidence type="ECO:0000313" key="13">
    <source>
        <dbReference type="Proteomes" id="UP000818029"/>
    </source>
</evidence>
<accession>A0A1U8JB76</accession>
<evidence type="ECO:0000256" key="3">
    <source>
        <dbReference type="ARBA" id="ARBA00010617"/>
    </source>
</evidence>
<dbReference type="FunFam" id="1.10.630.10:FF:000011">
    <property type="entry name" value="Cytochrome P450 83B1"/>
    <property type="match status" value="1"/>
</dbReference>
<dbReference type="OrthoDB" id="2789670at2759"/>
<reference evidence="13" key="1">
    <citation type="journal article" date="2020" name="Nat. Genet.">
        <title>Genomic diversifications of five Gossypium allopolyploid species and their impact on cotton improvement.</title>
        <authorList>
            <person name="Chen Z.J."/>
            <person name="Sreedasyam A."/>
            <person name="Ando A."/>
            <person name="Song Q."/>
            <person name="De Santiago L.M."/>
            <person name="Hulse-Kemp A.M."/>
            <person name="Ding M."/>
            <person name="Ye W."/>
            <person name="Kirkbride R.C."/>
            <person name="Jenkins J."/>
            <person name="Plott C."/>
            <person name="Lovell J."/>
            <person name="Lin Y.M."/>
            <person name="Vaughn R."/>
            <person name="Liu B."/>
            <person name="Simpson S."/>
            <person name="Scheffler B.E."/>
            <person name="Wen L."/>
            <person name="Saski C.A."/>
            <person name="Grover C.E."/>
            <person name="Hu G."/>
            <person name="Conover J.L."/>
            <person name="Carlson J.W."/>
            <person name="Shu S."/>
            <person name="Boston L.B."/>
            <person name="Williams M."/>
            <person name="Peterson D.G."/>
            <person name="McGee K."/>
            <person name="Jones D.C."/>
            <person name="Wendel J.F."/>
            <person name="Stelly D.M."/>
            <person name="Grimwood J."/>
            <person name="Schmutz J."/>
        </authorList>
    </citation>
    <scope>NUCLEOTIDE SEQUENCE [LARGE SCALE GENOMIC DNA]</scope>
    <source>
        <strain evidence="13">cv. TM-1</strain>
    </source>
</reference>
<evidence type="ECO:0000256" key="11">
    <source>
        <dbReference type="RuleBase" id="RU000461"/>
    </source>
</evidence>
<dbReference type="CDD" id="cd11072">
    <property type="entry name" value="CYP71-like"/>
    <property type="match status" value="1"/>
</dbReference>
<dbReference type="SUPFAM" id="SSF48264">
    <property type="entry name" value="Cytochrome P450"/>
    <property type="match status" value="1"/>
</dbReference>
<evidence type="ECO:0000256" key="7">
    <source>
        <dbReference type="ARBA" id="ARBA00023004"/>
    </source>
</evidence>
<keyword evidence="6 11" id="KW-0560">Oxidoreductase</keyword>
<dbReference type="KEGG" id="ghi:107904153"/>
<dbReference type="GO" id="GO:0016709">
    <property type="term" value="F:oxidoreductase activity, acting on paired donors, with incorporation or reduction of molecular oxygen, NAD(P)H as one donor, and incorporation of one atom of oxygen"/>
    <property type="evidence" value="ECO:0000318"/>
    <property type="project" value="GO_Central"/>
</dbReference>
<sequence length="502" mass="56655">MALLATSLLTVLAVLCSFFYILFYISSRKHGKEKGKALPGPRPLPIIGNLHMLGMLPHQSLYHLAKKHGPMMSIWLGSVSTVVVSSPQVAEMFLKTHDAIFASRPKVQVLQSISNSQRGIAFTEYGPYWRSVRKICNMQLFTTSKIESFAPTRKEVLMHFTESLKEAAKAKEVVNISKKLAEINGEMTLKMVLGPVKKYKEFNLNELIEELTKIAGVFNLADFVPFLGAFDLQGIKASTQTLGEKLDKALETIIKDHLQKKQDDFVGTLLTELNQTINPNGDIMDWNSIKAITLDMIVGGFDTSAATLEWALSELIRHPRVMLKLQQELKSIFGNKRIVEENDLPKLEYLDMVVRETLRLHPIAPLLIPRESMDDIVIDGYYIPKKSRVLVNIWAIGRDPNIWSNNVEKFSPERFIDSNIDLHGHDFALIPFGAGRRLCPGKKLGLITVKLILAQLVHCFDWELPGGMSSNELDMTENFGVSLPRKTSLCVKPIYRMYEYNV</sequence>
<name>A0A1U8JB76_GOSHI</name>
<evidence type="ECO:0000256" key="8">
    <source>
        <dbReference type="ARBA" id="ARBA00023033"/>
    </source>
</evidence>
<evidence type="ECO:0000256" key="10">
    <source>
        <dbReference type="PIRSR" id="PIRSR602401-1"/>
    </source>
</evidence>
<dbReference type="PRINTS" id="PR00463">
    <property type="entry name" value="EP450I"/>
</dbReference>
<evidence type="ECO:0000313" key="14">
    <source>
        <dbReference type="RefSeq" id="XP_016685913.1"/>
    </source>
</evidence>
<keyword evidence="12" id="KW-1133">Transmembrane helix</keyword>
<dbReference type="InterPro" id="IPR002401">
    <property type="entry name" value="Cyt_P450_E_grp-I"/>
</dbReference>
<dbReference type="RefSeq" id="XP_016685913.1">
    <property type="nucleotide sequence ID" value="XM_016830424.2"/>
</dbReference>
<comment type="cofactor">
    <cofactor evidence="1 10">
        <name>heme</name>
        <dbReference type="ChEBI" id="CHEBI:30413"/>
    </cofactor>
</comment>
<evidence type="ECO:0000256" key="1">
    <source>
        <dbReference type="ARBA" id="ARBA00001971"/>
    </source>
</evidence>
<gene>
    <name evidence="14" type="primary">LOC107904153</name>
</gene>
<dbReference type="GO" id="GO:0016020">
    <property type="term" value="C:membrane"/>
    <property type="evidence" value="ECO:0000318"/>
    <property type="project" value="GO_Central"/>
</dbReference>
<keyword evidence="7 10" id="KW-0408">Iron</keyword>
<evidence type="ECO:0000256" key="12">
    <source>
        <dbReference type="SAM" id="Phobius"/>
    </source>
</evidence>
<keyword evidence="4 10" id="KW-0349">Heme</keyword>
<dbReference type="SMR" id="A0A1U8JB76"/>
<dbReference type="InterPro" id="IPR017972">
    <property type="entry name" value="Cyt_P450_CS"/>
</dbReference>
<comment type="similarity">
    <text evidence="3 11">Belongs to the cytochrome P450 family.</text>
</comment>
<keyword evidence="9 12" id="KW-0472">Membrane</keyword>
<dbReference type="PROSITE" id="PS00086">
    <property type="entry name" value="CYTOCHROME_P450"/>
    <property type="match status" value="1"/>
</dbReference>
<keyword evidence="13" id="KW-1185">Reference proteome</keyword>
<dbReference type="GO" id="GO:0020037">
    <property type="term" value="F:heme binding"/>
    <property type="evidence" value="ECO:0007669"/>
    <property type="project" value="InterPro"/>
</dbReference>
<dbReference type="InterPro" id="IPR001128">
    <property type="entry name" value="Cyt_P450"/>
</dbReference>
<evidence type="ECO:0000256" key="5">
    <source>
        <dbReference type="ARBA" id="ARBA00022723"/>
    </source>
</evidence>
<evidence type="ECO:0000256" key="6">
    <source>
        <dbReference type="ARBA" id="ARBA00023002"/>
    </source>
</evidence>
<keyword evidence="12" id="KW-0812">Transmembrane</keyword>
<organism evidence="13 14">
    <name type="scientific">Gossypium hirsutum</name>
    <name type="common">Upland cotton</name>
    <name type="synonym">Gossypium mexicanum</name>
    <dbReference type="NCBI Taxonomy" id="3635"/>
    <lineage>
        <taxon>Eukaryota</taxon>
        <taxon>Viridiplantae</taxon>
        <taxon>Streptophyta</taxon>
        <taxon>Embryophyta</taxon>
        <taxon>Tracheophyta</taxon>
        <taxon>Spermatophyta</taxon>
        <taxon>Magnoliopsida</taxon>
        <taxon>eudicotyledons</taxon>
        <taxon>Gunneridae</taxon>
        <taxon>Pentapetalae</taxon>
        <taxon>rosids</taxon>
        <taxon>malvids</taxon>
        <taxon>Malvales</taxon>
        <taxon>Malvaceae</taxon>
        <taxon>Malvoideae</taxon>
        <taxon>Gossypium</taxon>
    </lineage>
</organism>
<dbReference type="GO" id="GO:0005506">
    <property type="term" value="F:iron ion binding"/>
    <property type="evidence" value="ECO:0007669"/>
    <property type="project" value="InterPro"/>
</dbReference>
<dbReference type="PRINTS" id="PR00385">
    <property type="entry name" value="P450"/>
</dbReference>
<reference evidence="14" key="2">
    <citation type="submission" date="2025-08" db="UniProtKB">
        <authorList>
            <consortium name="RefSeq"/>
        </authorList>
    </citation>
    <scope>IDENTIFICATION</scope>
</reference>
<keyword evidence="5 10" id="KW-0479">Metal-binding</keyword>
<keyword evidence="8 11" id="KW-0503">Monooxygenase</keyword>
<proteinExistence type="inferred from homology"/>
<dbReference type="InterPro" id="IPR036396">
    <property type="entry name" value="Cyt_P450_sf"/>
</dbReference>
<comment type="subcellular location">
    <subcellularLocation>
        <location evidence="2">Membrane</location>
    </subcellularLocation>
</comment>
<evidence type="ECO:0000256" key="9">
    <source>
        <dbReference type="ARBA" id="ARBA00023136"/>
    </source>
</evidence>